<reference evidence="2 3" key="1">
    <citation type="submission" date="2020-08" db="EMBL/GenBank/DDBJ databases">
        <title>Genomic Encyclopedia of Type Strains, Phase IV (KMG-IV): sequencing the most valuable type-strain genomes for metagenomic binning, comparative biology and taxonomic classification.</title>
        <authorList>
            <person name="Goeker M."/>
        </authorList>
    </citation>
    <scope>NUCLEOTIDE SEQUENCE [LARGE SCALE GENOMIC DNA]</scope>
    <source>
        <strain evidence="2 3">DSM 101730</strain>
    </source>
</reference>
<dbReference type="EMBL" id="JACHFM010000005">
    <property type="protein sequence ID" value="MBB5224111.1"/>
    <property type="molecule type" value="Genomic_DNA"/>
</dbReference>
<organism evidence="2 3">
    <name type="scientific">Amaricoccus macauensis</name>
    <dbReference type="NCBI Taxonomy" id="57001"/>
    <lineage>
        <taxon>Bacteria</taxon>
        <taxon>Pseudomonadati</taxon>
        <taxon>Pseudomonadota</taxon>
        <taxon>Alphaproteobacteria</taxon>
        <taxon>Rhodobacterales</taxon>
        <taxon>Paracoccaceae</taxon>
        <taxon>Amaricoccus</taxon>
    </lineage>
</organism>
<gene>
    <name evidence="2" type="ORF">HNP73_004072</name>
</gene>
<dbReference type="Proteomes" id="UP000549457">
    <property type="component" value="Unassembled WGS sequence"/>
</dbReference>
<name>A0A840SYC4_9RHOB</name>
<sequence>MTGTDSMAGSTGRDMTGSAITSRNRRREKALLWPRVP</sequence>
<dbReference type="AlphaFoldDB" id="A0A840SYC4"/>
<feature type="region of interest" description="Disordered" evidence="1">
    <location>
        <begin position="1"/>
        <end position="37"/>
    </location>
</feature>
<evidence type="ECO:0000256" key="1">
    <source>
        <dbReference type="SAM" id="MobiDB-lite"/>
    </source>
</evidence>
<evidence type="ECO:0000313" key="3">
    <source>
        <dbReference type="Proteomes" id="UP000549457"/>
    </source>
</evidence>
<comment type="caution">
    <text evidence="2">The sequence shown here is derived from an EMBL/GenBank/DDBJ whole genome shotgun (WGS) entry which is preliminary data.</text>
</comment>
<protein>
    <submittedName>
        <fullName evidence="2">Uncharacterized protein</fullName>
    </submittedName>
</protein>
<proteinExistence type="predicted"/>
<keyword evidence="3" id="KW-1185">Reference proteome</keyword>
<accession>A0A840SYC4</accession>
<evidence type="ECO:0000313" key="2">
    <source>
        <dbReference type="EMBL" id="MBB5224111.1"/>
    </source>
</evidence>